<organism evidence="2 3">
    <name type="scientific">Lentinus brumalis</name>
    <dbReference type="NCBI Taxonomy" id="2498619"/>
    <lineage>
        <taxon>Eukaryota</taxon>
        <taxon>Fungi</taxon>
        <taxon>Dikarya</taxon>
        <taxon>Basidiomycota</taxon>
        <taxon>Agaricomycotina</taxon>
        <taxon>Agaricomycetes</taxon>
        <taxon>Polyporales</taxon>
        <taxon>Polyporaceae</taxon>
        <taxon>Lentinus</taxon>
    </lineage>
</organism>
<reference evidence="2 3" key="1">
    <citation type="journal article" date="2018" name="Biotechnol. Biofuels">
        <title>Integrative visual omics of the white-rot fungus Polyporus brumalis exposes the biotechnological potential of its oxidative enzymes for delignifying raw plant biomass.</title>
        <authorList>
            <person name="Miyauchi S."/>
            <person name="Rancon A."/>
            <person name="Drula E."/>
            <person name="Hage H."/>
            <person name="Chaduli D."/>
            <person name="Favel A."/>
            <person name="Grisel S."/>
            <person name="Henrissat B."/>
            <person name="Herpoel-Gimbert I."/>
            <person name="Ruiz-Duenas F.J."/>
            <person name="Chevret D."/>
            <person name="Hainaut M."/>
            <person name="Lin J."/>
            <person name="Wang M."/>
            <person name="Pangilinan J."/>
            <person name="Lipzen A."/>
            <person name="Lesage-Meessen L."/>
            <person name="Navarro D."/>
            <person name="Riley R."/>
            <person name="Grigoriev I.V."/>
            <person name="Zhou S."/>
            <person name="Raouche S."/>
            <person name="Rosso M.N."/>
        </authorList>
    </citation>
    <scope>NUCLEOTIDE SEQUENCE [LARGE SCALE GENOMIC DNA]</scope>
    <source>
        <strain evidence="2 3">BRFM 1820</strain>
    </source>
</reference>
<name>A0A371DVL5_9APHY</name>
<dbReference type="Proteomes" id="UP000256964">
    <property type="component" value="Unassembled WGS sequence"/>
</dbReference>
<proteinExistence type="predicted"/>
<evidence type="ECO:0000313" key="3">
    <source>
        <dbReference type="Proteomes" id="UP000256964"/>
    </source>
</evidence>
<feature type="region of interest" description="Disordered" evidence="1">
    <location>
        <begin position="20"/>
        <end position="54"/>
    </location>
</feature>
<evidence type="ECO:0000313" key="2">
    <source>
        <dbReference type="EMBL" id="RDX56551.1"/>
    </source>
</evidence>
<dbReference type="EMBL" id="KZ857380">
    <property type="protein sequence ID" value="RDX56551.1"/>
    <property type="molecule type" value="Genomic_DNA"/>
</dbReference>
<sequence>MVAVGTVVVSIGKVLANEGEEVAMSSTPASGLETNIEDSSGPPSADTGEEIDDDDIDIDTLDRETLFFGPTPEKRQAYKDWAEKHYPVAVLPSACVPPRPESPSDDAVEMGRPLLHYGIGFRMDEVVRFTTEHNRLEAPIRSSLAGMHSAESLADYLSLKARANITIQRPLSMEYDWVLAWQNTWDLFRKPGITKSARKVIDEEVQKILGEARKPLWWWDDANTLPRELIPNTSWSQPRFPSFQRVWSLWMNGSHNRMKLEAG</sequence>
<feature type="compositionally biased region" description="Polar residues" evidence="1">
    <location>
        <begin position="24"/>
        <end position="42"/>
    </location>
</feature>
<dbReference type="AlphaFoldDB" id="A0A371DVL5"/>
<evidence type="ECO:0000256" key="1">
    <source>
        <dbReference type="SAM" id="MobiDB-lite"/>
    </source>
</evidence>
<keyword evidence="3" id="KW-1185">Reference proteome</keyword>
<feature type="non-terminal residue" evidence="2">
    <location>
        <position position="263"/>
    </location>
</feature>
<protein>
    <submittedName>
        <fullName evidence="2">Uncharacterized protein</fullName>
    </submittedName>
</protein>
<accession>A0A371DVL5</accession>
<gene>
    <name evidence="2" type="ORF">OH76DRAFT_1551000</name>
</gene>